<dbReference type="InterPro" id="IPR029058">
    <property type="entry name" value="AB_hydrolase_fold"/>
</dbReference>
<dbReference type="Pfam" id="PF12697">
    <property type="entry name" value="Abhydrolase_6"/>
    <property type="match status" value="1"/>
</dbReference>
<dbReference type="PANTHER" id="PTHR14189">
    <property type="entry name" value="PROTEIN PHOSPHATASE METHYLESTERASE-1 RELATED"/>
    <property type="match status" value="1"/>
</dbReference>
<dbReference type="InterPro" id="IPR000073">
    <property type="entry name" value="AB_hydrolase_1"/>
</dbReference>
<feature type="domain" description="AB hydrolase-1" evidence="6">
    <location>
        <begin position="36"/>
        <end position="282"/>
    </location>
</feature>
<evidence type="ECO:0000256" key="1">
    <source>
        <dbReference type="ARBA" id="ARBA00008645"/>
    </source>
</evidence>
<keyword evidence="3" id="KW-0719">Serine esterase</keyword>
<proteinExistence type="inferred from homology"/>
<evidence type="ECO:0000256" key="4">
    <source>
        <dbReference type="ARBA" id="ARBA00022801"/>
    </source>
</evidence>
<dbReference type="Proteomes" id="UP001159363">
    <property type="component" value="Chromosome 4"/>
</dbReference>
<evidence type="ECO:0000256" key="2">
    <source>
        <dbReference type="ARBA" id="ARBA00013111"/>
    </source>
</evidence>
<dbReference type="Gene3D" id="3.40.50.1820">
    <property type="entry name" value="alpha/beta hydrolase"/>
    <property type="match status" value="1"/>
</dbReference>
<evidence type="ECO:0000259" key="6">
    <source>
        <dbReference type="Pfam" id="PF12697"/>
    </source>
</evidence>
<comment type="similarity">
    <text evidence="1">Belongs to the AB hydrolase superfamily.</text>
</comment>
<keyword evidence="4" id="KW-0378">Hydrolase</keyword>
<sequence length="414" mass="45265">MSPTTWHKYFEESQDVAVNEADSFRIYKSGSSGPVLVLLHGGGFSALTWALFSASVTTMVECRVLAIDLRGHGDTVTSNDTDLSAETMARDVGAIVEAVYQSDLPPIVLIGHSMGGAIAVHTASAELIPSLIGLAVIDVVEGTAMDALASMQSFLHSRPSHFRSLEYAIEWCLKSSQVRNLESAKVSVPGQLKKYTDNAQVARKYTWRIDLAQTEQHWPGWFRGLSNLFLGCSVPKMLLLAGVDRLDRDLTVGQMQGKFQMQVLPQCGHAVHEDVPDKVAEVVASFLVRHKFAEAAASFNRDMEPFGPPMPLLDVISGKVELQDSGYGHFSTISAQSKGITWACCPPWMKDCSDTTFPNTDNTVDTDTLWHPLRDAADYILISSKPKKATTPLQISTLIVDTHCTEYSKGVTTQ</sequence>
<gene>
    <name evidence="7" type="ORF">PR048_014799</name>
</gene>
<evidence type="ECO:0000256" key="3">
    <source>
        <dbReference type="ARBA" id="ARBA00022487"/>
    </source>
</evidence>
<dbReference type="PANTHER" id="PTHR14189:SF0">
    <property type="entry name" value="PROTEIN PHOSPHATASE METHYLESTERASE 1"/>
    <property type="match status" value="1"/>
</dbReference>
<evidence type="ECO:0000313" key="7">
    <source>
        <dbReference type="EMBL" id="KAJ8882960.1"/>
    </source>
</evidence>
<reference evidence="7 8" key="1">
    <citation type="submission" date="2023-02" db="EMBL/GenBank/DDBJ databases">
        <title>LHISI_Scaffold_Assembly.</title>
        <authorList>
            <person name="Stuart O.P."/>
            <person name="Cleave R."/>
            <person name="Magrath M.J.L."/>
            <person name="Mikheyev A.S."/>
        </authorList>
    </citation>
    <scope>NUCLEOTIDE SEQUENCE [LARGE SCALE GENOMIC DNA]</scope>
    <source>
        <strain evidence="7">Daus_M_001</strain>
        <tissue evidence="7">Leg muscle</tissue>
    </source>
</reference>
<dbReference type="EMBL" id="JARBHB010000005">
    <property type="protein sequence ID" value="KAJ8882960.1"/>
    <property type="molecule type" value="Genomic_DNA"/>
</dbReference>
<dbReference type="EC" id="3.1.1.89" evidence="2"/>
<dbReference type="InterPro" id="IPR016812">
    <property type="entry name" value="PPase_methylesterase_euk"/>
</dbReference>
<accession>A0ABQ9HF57</accession>
<dbReference type="SUPFAM" id="SSF53474">
    <property type="entry name" value="alpha/beta-Hydrolases"/>
    <property type="match status" value="1"/>
</dbReference>
<comment type="caution">
    <text evidence="7">The sequence shown here is derived from an EMBL/GenBank/DDBJ whole genome shotgun (WGS) entry which is preliminary data.</text>
</comment>
<comment type="catalytic activity">
    <reaction evidence="5">
        <text>[phosphatase 2A protein]-C-terminal L-leucine methyl ester + H2O = [phosphatase 2A protein]-C-terminal L-leucine + methanol + H(+)</text>
        <dbReference type="Rhea" id="RHEA:48548"/>
        <dbReference type="Rhea" id="RHEA-COMP:12134"/>
        <dbReference type="Rhea" id="RHEA-COMP:12135"/>
        <dbReference type="ChEBI" id="CHEBI:15377"/>
        <dbReference type="ChEBI" id="CHEBI:15378"/>
        <dbReference type="ChEBI" id="CHEBI:17790"/>
        <dbReference type="ChEBI" id="CHEBI:90516"/>
        <dbReference type="ChEBI" id="CHEBI:90517"/>
        <dbReference type="EC" id="3.1.1.89"/>
    </reaction>
</comment>
<organism evidence="7 8">
    <name type="scientific">Dryococelus australis</name>
    <dbReference type="NCBI Taxonomy" id="614101"/>
    <lineage>
        <taxon>Eukaryota</taxon>
        <taxon>Metazoa</taxon>
        <taxon>Ecdysozoa</taxon>
        <taxon>Arthropoda</taxon>
        <taxon>Hexapoda</taxon>
        <taxon>Insecta</taxon>
        <taxon>Pterygota</taxon>
        <taxon>Neoptera</taxon>
        <taxon>Polyneoptera</taxon>
        <taxon>Phasmatodea</taxon>
        <taxon>Verophasmatodea</taxon>
        <taxon>Anareolatae</taxon>
        <taxon>Phasmatidae</taxon>
        <taxon>Eurycanthinae</taxon>
        <taxon>Dryococelus</taxon>
    </lineage>
</organism>
<evidence type="ECO:0000313" key="8">
    <source>
        <dbReference type="Proteomes" id="UP001159363"/>
    </source>
</evidence>
<protein>
    <recommendedName>
        <fullName evidence="2">protein phosphatase methylesterase-1</fullName>
        <ecNumber evidence="2">3.1.1.89</ecNumber>
    </recommendedName>
</protein>
<keyword evidence="8" id="KW-1185">Reference proteome</keyword>
<evidence type="ECO:0000256" key="5">
    <source>
        <dbReference type="ARBA" id="ARBA00049203"/>
    </source>
</evidence>
<name>A0ABQ9HF57_9NEOP</name>